<dbReference type="CDD" id="cd06170">
    <property type="entry name" value="LuxR_C_like"/>
    <property type="match status" value="1"/>
</dbReference>
<evidence type="ECO:0000256" key="5">
    <source>
        <dbReference type="ARBA" id="ARBA00023163"/>
    </source>
</evidence>
<comment type="subcellular location">
    <subcellularLocation>
        <location evidence="1">Cytoplasm</location>
    </subcellularLocation>
</comment>
<evidence type="ECO:0000256" key="4">
    <source>
        <dbReference type="ARBA" id="ARBA00023125"/>
    </source>
</evidence>
<dbReference type="InterPro" id="IPR000792">
    <property type="entry name" value="Tscrpt_reg_LuxR_C"/>
</dbReference>
<dbReference type="InterPro" id="IPR001789">
    <property type="entry name" value="Sig_transdc_resp-reg_receiver"/>
</dbReference>
<evidence type="ECO:0000313" key="10">
    <source>
        <dbReference type="Proteomes" id="UP001596990"/>
    </source>
</evidence>
<name>A0ABW3L7Z5_9BACI</name>
<dbReference type="RefSeq" id="WP_386062958.1">
    <property type="nucleotide sequence ID" value="NZ_JBHTKL010000006.1"/>
</dbReference>
<keyword evidence="4" id="KW-0238">DNA-binding</keyword>
<feature type="modified residue" description="4-aspartylphosphate" evidence="6">
    <location>
        <position position="57"/>
    </location>
</feature>
<dbReference type="SUPFAM" id="SSF46894">
    <property type="entry name" value="C-terminal effector domain of the bipartite response regulators"/>
    <property type="match status" value="1"/>
</dbReference>
<reference evidence="10" key="1">
    <citation type="journal article" date="2019" name="Int. J. Syst. Evol. Microbiol.">
        <title>The Global Catalogue of Microorganisms (GCM) 10K type strain sequencing project: providing services to taxonomists for standard genome sequencing and annotation.</title>
        <authorList>
            <consortium name="The Broad Institute Genomics Platform"/>
            <consortium name="The Broad Institute Genome Sequencing Center for Infectious Disease"/>
            <person name="Wu L."/>
            <person name="Ma J."/>
        </authorList>
    </citation>
    <scope>NUCLEOTIDE SEQUENCE [LARGE SCALE GENOMIC DNA]</scope>
    <source>
        <strain evidence="10">CCUG 56607</strain>
    </source>
</reference>
<evidence type="ECO:0000256" key="6">
    <source>
        <dbReference type="PROSITE-ProRule" id="PRU00169"/>
    </source>
</evidence>
<gene>
    <name evidence="9" type="ORF">ACFQ2J_16245</name>
</gene>
<dbReference type="CDD" id="cd17535">
    <property type="entry name" value="REC_NarL-like"/>
    <property type="match status" value="1"/>
</dbReference>
<evidence type="ECO:0000259" key="7">
    <source>
        <dbReference type="PROSITE" id="PS50043"/>
    </source>
</evidence>
<dbReference type="SUPFAM" id="SSF52172">
    <property type="entry name" value="CheY-like"/>
    <property type="match status" value="1"/>
</dbReference>
<dbReference type="PRINTS" id="PR00038">
    <property type="entry name" value="HTHLUXR"/>
</dbReference>
<proteinExistence type="predicted"/>
<feature type="domain" description="Response regulatory" evidence="8">
    <location>
        <begin position="6"/>
        <end position="122"/>
    </location>
</feature>
<sequence length="214" mass="24099">MEKVYKVLIADDHADAREAIREILSTFDTYEIIGEALDGKEAIIMAESLEPDLILMDINMPRMDGLKSTREIKAAFPSIKIIILTVSDDSVHLFEALKEGAQGYLLKNVTPIDWKSYMDAVMEETKSFSKGLVDQTLSTLLGNTAGATRPPLTSREEEVMKLAASGATNKQISTHLHISEYTVKNHLKNIHRKLHVKSRVELTRLAYENRWIES</sequence>
<dbReference type="Pfam" id="PF00072">
    <property type="entry name" value="Response_reg"/>
    <property type="match status" value="1"/>
</dbReference>
<accession>A0ABW3L7Z5</accession>
<dbReference type="InterPro" id="IPR058245">
    <property type="entry name" value="NreC/VraR/RcsB-like_REC"/>
</dbReference>
<keyword evidence="2 6" id="KW-0597">Phosphoprotein</keyword>
<dbReference type="InterPro" id="IPR011006">
    <property type="entry name" value="CheY-like_superfamily"/>
</dbReference>
<dbReference type="PANTHER" id="PTHR43214">
    <property type="entry name" value="TWO-COMPONENT RESPONSE REGULATOR"/>
    <property type="match status" value="1"/>
</dbReference>
<dbReference type="Proteomes" id="UP001596990">
    <property type="component" value="Unassembled WGS sequence"/>
</dbReference>
<feature type="domain" description="HTH luxR-type" evidence="7">
    <location>
        <begin position="145"/>
        <end position="210"/>
    </location>
</feature>
<dbReference type="InterPro" id="IPR016032">
    <property type="entry name" value="Sig_transdc_resp-reg_C-effctor"/>
</dbReference>
<dbReference type="EMBL" id="JBHTKL010000006">
    <property type="protein sequence ID" value="MFD1020739.1"/>
    <property type="molecule type" value="Genomic_DNA"/>
</dbReference>
<dbReference type="SMART" id="SM00448">
    <property type="entry name" value="REC"/>
    <property type="match status" value="1"/>
</dbReference>
<evidence type="ECO:0000256" key="2">
    <source>
        <dbReference type="ARBA" id="ARBA00022553"/>
    </source>
</evidence>
<evidence type="ECO:0000256" key="1">
    <source>
        <dbReference type="ARBA" id="ARBA00004496"/>
    </source>
</evidence>
<dbReference type="PROSITE" id="PS50110">
    <property type="entry name" value="RESPONSE_REGULATORY"/>
    <property type="match status" value="1"/>
</dbReference>
<dbReference type="PANTHER" id="PTHR43214:SF43">
    <property type="entry name" value="TWO-COMPONENT RESPONSE REGULATOR"/>
    <property type="match status" value="1"/>
</dbReference>
<dbReference type="Pfam" id="PF00196">
    <property type="entry name" value="GerE"/>
    <property type="match status" value="1"/>
</dbReference>
<evidence type="ECO:0000259" key="8">
    <source>
        <dbReference type="PROSITE" id="PS50110"/>
    </source>
</evidence>
<keyword evidence="5" id="KW-0804">Transcription</keyword>
<dbReference type="Gene3D" id="3.40.50.2300">
    <property type="match status" value="1"/>
</dbReference>
<organism evidence="9 10">
    <name type="scientific">Thalassobacillus hwangdonensis</name>
    <dbReference type="NCBI Taxonomy" id="546108"/>
    <lineage>
        <taxon>Bacteria</taxon>
        <taxon>Bacillati</taxon>
        <taxon>Bacillota</taxon>
        <taxon>Bacilli</taxon>
        <taxon>Bacillales</taxon>
        <taxon>Bacillaceae</taxon>
        <taxon>Thalassobacillus</taxon>
    </lineage>
</organism>
<dbReference type="PROSITE" id="PS50043">
    <property type="entry name" value="HTH_LUXR_2"/>
    <property type="match status" value="1"/>
</dbReference>
<keyword evidence="3" id="KW-0805">Transcription regulation</keyword>
<protein>
    <submittedName>
        <fullName evidence="9">Response regulator</fullName>
    </submittedName>
</protein>
<evidence type="ECO:0000313" key="9">
    <source>
        <dbReference type="EMBL" id="MFD1020739.1"/>
    </source>
</evidence>
<dbReference type="SMART" id="SM00421">
    <property type="entry name" value="HTH_LUXR"/>
    <property type="match status" value="1"/>
</dbReference>
<comment type="caution">
    <text evidence="9">The sequence shown here is derived from an EMBL/GenBank/DDBJ whole genome shotgun (WGS) entry which is preliminary data.</text>
</comment>
<dbReference type="InterPro" id="IPR039420">
    <property type="entry name" value="WalR-like"/>
</dbReference>
<evidence type="ECO:0000256" key="3">
    <source>
        <dbReference type="ARBA" id="ARBA00023015"/>
    </source>
</evidence>
<keyword evidence="10" id="KW-1185">Reference proteome</keyword>
<dbReference type="PROSITE" id="PS00622">
    <property type="entry name" value="HTH_LUXR_1"/>
    <property type="match status" value="1"/>
</dbReference>